<keyword evidence="8" id="KW-0539">Nucleus</keyword>
<feature type="compositionally biased region" description="Basic residues" evidence="12">
    <location>
        <begin position="1"/>
        <end position="10"/>
    </location>
</feature>
<evidence type="ECO:0000256" key="2">
    <source>
        <dbReference type="ARBA" id="ARBA00022679"/>
    </source>
</evidence>
<dbReference type="Proteomes" id="UP001295740">
    <property type="component" value="Unassembled WGS sequence"/>
</dbReference>
<comment type="caution">
    <text evidence="14">The sequence shown here is derived from an EMBL/GenBank/DDBJ whole genome shotgun (WGS) entry which is preliminary data.</text>
</comment>
<evidence type="ECO:0000256" key="9">
    <source>
        <dbReference type="ARBA" id="ARBA00023315"/>
    </source>
</evidence>
<feature type="region of interest" description="Disordered" evidence="12">
    <location>
        <begin position="631"/>
        <end position="679"/>
    </location>
</feature>
<sequence>MAPQKRKRPHDHVAATEPTTAPPPARRATRQHPSSSDAPPPSGTGLAPKHGLRSGRLRAKTVEKTGDVIEAPAELEAVRGVAPRSINVANPPLPRQTRTTREKYKDKGAVKEDSNIVVRPPTSPSPPRDIRIHTTASSPKHPVEGVRNLTLEAQPRARTHHALQSSPLQGNLRLSGPSQRLPHASRTIHAESLAQTAPIRAVSKTKTQTQTPKTPRRPSPGPKPLPPPTPWSDRNIDKVVLGDICFRAWYPSYYGKEVLGDLSGNATTASGAGSKENSGVGHHGMTKIGGGKTSGVPMLDRLYVCPCCFKYSKELVSWWEHVRCCERTFEMPGRKVYTHPRGLRGVKVPGASGGDGRSKGKRRGDGGAHGSEPVVSDHGEWSVWEVDGEKDMLFCQNLSLFAKLFLDNKSVFFDVTGFNYFLLVYTPPDLPTEPETHTPHNSPPDLTQQRQDRPDTSTQTSTSTASSPVRRLRVVGFFSKEKMSWDNNNLACILVFPPWQRKGLGALLMGVSYAISRREGILGGPEKPISELGRKGYRRFWAGEIARWLLGLNLDFLCTVRAVGAGVGGGMGKEKGGRKDQHVALVDVDRCSRDTWIAPDDCLSVLREMGVVEEVPPELKGVEVVQILKKARTEDDDDDDTPMMNDDAESSKDDKEKAAEKEKEGKSQEATTTTRVRVDKAAVRGWVHANGIELSRTCDPDGFVEGYAVRAVEGVEDDG</sequence>
<feature type="compositionally biased region" description="Basic and acidic residues" evidence="12">
    <location>
        <begin position="649"/>
        <end position="667"/>
    </location>
</feature>
<evidence type="ECO:0000259" key="13">
    <source>
        <dbReference type="PROSITE" id="PS51726"/>
    </source>
</evidence>
<dbReference type="PANTHER" id="PTHR10615">
    <property type="entry name" value="HISTONE ACETYLTRANSFERASE"/>
    <property type="match status" value="1"/>
</dbReference>
<evidence type="ECO:0000313" key="14">
    <source>
        <dbReference type="EMBL" id="CAJ2508982.1"/>
    </source>
</evidence>
<feature type="active site" description="Proton donor/acceptor" evidence="11">
    <location>
        <position position="526"/>
    </location>
</feature>
<evidence type="ECO:0000256" key="11">
    <source>
        <dbReference type="PIRSR" id="PIRSR602717-51"/>
    </source>
</evidence>
<evidence type="ECO:0000256" key="4">
    <source>
        <dbReference type="ARBA" id="ARBA00022771"/>
    </source>
</evidence>
<evidence type="ECO:0000256" key="5">
    <source>
        <dbReference type="ARBA" id="ARBA00022833"/>
    </source>
</evidence>
<feature type="compositionally biased region" description="Pro residues" evidence="12">
    <location>
        <begin position="217"/>
        <end position="230"/>
    </location>
</feature>
<dbReference type="Gene3D" id="3.40.630.30">
    <property type="match status" value="1"/>
</dbReference>
<keyword evidence="15" id="KW-1185">Reference proteome</keyword>
<comment type="subcellular location">
    <subcellularLocation>
        <location evidence="1">Nucleus</location>
    </subcellularLocation>
</comment>
<protein>
    <submittedName>
        <fullName evidence="14">Uu.00g140080.m01.CDS01</fullName>
    </submittedName>
</protein>
<comment type="function">
    <text evidence="10">Catalytic component of the NuA4 histone acetyltransferase (HAT) complex which is involved in epigenetic transcriptional activation of selected genes principally by acetylation of nucleosomal histones H4, H3, H2B, H2A and H2A variant H2A.Z. Acetylates histone H4 to form H4K5ac, H4K8ac, H4K12ac and H4K16ac, histone H3 to form H3K14ac, and histone H2A to form H2AK4ac and H2AK7ac. The NuA4 complex is involved in the DNA damage response and is required for chromosome segregation. The NuA4 complex plays a direct role in repair of DNA double-strand breaks (DSBs) through homologous recombination. Recruitment to promoters depends on H3K4me. Also acetylates non-histone proteins. In addition to protein acetyltransferase, can use different acyl-CoA substrates, such as 2-hydroxyisobutanoyl-CoA (2-hydroxyisobutyryl-CoA) or (2E)-butenoyl-CoA (crotonyl-CoA), and is able to mediate protein 2-hydroxyisobutyrylation and crotonylation, respectively.</text>
</comment>
<dbReference type="InterPro" id="IPR016181">
    <property type="entry name" value="Acyl_CoA_acyltransferase"/>
</dbReference>
<dbReference type="Pfam" id="PF01853">
    <property type="entry name" value="MOZ_SAS"/>
    <property type="match status" value="2"/>
</dbReference>
<feature type="domain" description="MYST-type HAT" evidence="13">
    <location>
        <begin position="231"/>
        <end position="626"/>
    </location>
</feature>
<feature type="compositionally biased region" description="Basic residues" evidence="12">
    <location>
        <begin position="50"/>
        <end position="59"/>
    </location>
</feature>
<feature type="region of interest" description="Disordered" evidence="12">
    <location>
        <begin position="341"/>
        <end position="374"/>
    </location>
</feature>
<dbReference type="GO" id="GO:0005634">
    <property type="term" value="C:nucleus"/>
    <property type="evidence" value="ECO:0007669"/>
    <property type="project" value="UniProtKB-SubCell"/>
</dbReference>
<reference evidence="14" key="1">
    <citation type="submission" date="2023-10" db="EMBL/GenBank/DDBJ databases">
        <authorList>
            <person name="Hackl T."/>
        </authorList>
    </citation>
    <scope>NUCLEOTIDE SEQUENCE</scope>
</reference>
<organism evidence="14 15">
    <name type="scientific">Anthostomella pinea</name>
    <dbReference type="NCBI Taxonomy" id="933095"/>
    <lineage>
        <taxon>Eukaryota</taxon>
        <taxon>Fungi</taxon>
        <taxon>Dikarya</taxon>
        <taxon>Ascomycota</taxon>
        <taxon>Pezizomycotina</taxon>
        <taxon>Sordariomycetes</taxon>
        <taxon>Xylariomycetidae</taxon>
        <taxon>Xylariales</taxon>
        <taxon>Xylariaceae</taxon>
        <taxon>Anthostomella</taxon>
    </lineage>
</organism>
<dbReference type="PANTHER" id="PTHR10615:SF219">
    <property type="entry name" value="HISTONE ACETYLTRANSFERASE KAT5"/>
    <property type="match status" value="1"/>
</dbReference>
<evidence type="ECO:0000256" key="1">
    <source>
        <dbReference type="ARBA" id="ARBA00004123"/>
    </source>
</evidence>
<dbReference type="InterPro" id="IPR050603">
    <property type="entry name" value="MYST_HAT"/>
</dbReference>
<keyword evidence="6" id="KW-0805">Transcription regulation</keyword>
<keyword evidence="4" id="KW-0863">Zinc-finger</keyword>
<evidence type="ECO:0000256" key="3">
    <source>
        <dbReference type="ARBA" id="ARBA00022723"/>
    </source>
</evidence>
<evidence type="ECO:0000313" key="15">
    <source>
        <dbReference type="Proteomes" id="UP001295740"/>
    </source>
</evidence>
<dbReference type="InterPro" id="IPR002717">
    <property type="entry name" value="HAT_MYST-type"/>
</dbReference>
<evidence type="ECO:0000256" key="10">
    <source>
        <dbReference type="ARBA" id="ARBA00045805"/>
    </source>
</evidence>
<gene>
    <name evidence="14" type="ORF">KHLLAP_LOCUS9450</name>
</gene>
<feature type="compositionally biased region" description="Basic and acidic residues" evidence="12">
    <location>
        <begin position="99"/>
        <end position="114"/>
    </location>
</feature>
<name>A0AAI8VR77_9PEZI</name>
<keyword evidence="7" id="KW-0804">Transcription</keyword>
<evidence type="ECO:0000256" key="8">
    <source>
        <dbReference type="ARBA" id="ARBA00023242"/>
    </source>
</evidence>
<proteinExistence type="predicted"/>
<keyword evidence="2" id="KW-0808">Transferase</keyword>
<feature type="compositionally biased region" description="Low complexity" evidence="12">
    <location>
        <begin position="456"/>
        <end position="467"/>
    </location>
</feature>
<dbReference type="GO" id="GO:0035267">
    <property type="term" value="C:NuA4 histone acetyltransferase complex"/>
    <property type="evidence" value="ECO:0007669"/>
    <property type="project" value="TreeGrafter"/>
</dbReference>
<feature type="region of interest" description="Disordered" evidence="12">
    <location>
        <begin position="86"/>
        <end position="234"/>
    </location>
</feature>
<dbReference type="GO" id="GO:0006355">
    <property type="term" value="P:regulation of DNA-templated transcription"/>
    <property type="evidence" value="ECO:0007669"/>
    <property type="project" value="InterPro"/>
</dbReference>
<dbReference type="AlphaFoldDB" id="A0AAI8VR77"/>
<dbReference type="EMBL" id="CAUWAG010000012">
    <property type="protein sequence ID" value="CAJ2508982.1"/>
    <property type="molecule type" value="Genomic_DNA"/>
</dbReference>
<keyword evidence="9" id="KW-0012">Acyltransferase</keyword>
<keyword evidence="3" id="KW-0479">Metal-binding</keyword>
<evidence type="ECO:0000256" key="6">
    <source>
        <dbReference type="ARBA" id="ARBA00023015"/>
    </source>
</evidence>
<keyword evidence="5" id="KW-0862">Zinc</keyword>
<feature type="region of interest" description="Disordered" evidence="12">
    <location>
        <begin position="432"/>
        <end position="467"/>
    </location>
</feature>
<evidence type="ECO:0000256" key="12">
    <source>
        <dbReference type="SAM" id="MobiDB-lite"/>
    </source>
</evidence>
<dbReference type="GO" id="GO:0008270">
    <property type="term" value="F:zinc ion binding"/>
    <property type="evidence" value="ECO:0007669"/>
    <property type="project" value="UniProtKB-KW"/>
</dbReference>
<dbReference type="SUPFAM" id="SSF55729">
    <property type="entry name" value="Acyl-CoA N-acyltransferases (Nat)"/>
    <property type="match status" value="1"/>
</dbReference>
<feature type="region of interest" description="Disordered" evidence="12">
    <location>
        <begin position="1"/>
        <end position="65"/>
    </location>
</feature>
<evidence type="ECO:0000256" key="7">
    <source>
        <dbReference type="ARBA" id="ARBA00023163"/>
    </source>
</evidence>
<dbReference type="GO" id="GO:0046972">
    <property type="term" value="F:histone H4K16 acetyltransferase activity"/>
    <property type="evidence" value="ECO:0007669"/>
    <property type="project" value="TreeGrafter"/>
</dbReference>
<dbReference type="PROSITE" id="PS51726">
    <property type="entry name" value="MYST_HAT"/>
    <property type="match status" value="1"/>
</dbReference>
<accession>A0AAI8VR77</accession>
<dbReference type="Gene3D" id="3.30.60.60">
    <property type="entry name" value="N-acetyl transferase-like"/>
    <property type="match status" value="1"/>
</dbReference>
<feature type="compositionally biased region" description="Low complexity" evidence="12">
    <location>
        <begin position="204"/>
        <end position="213"/>
    </location>
</feature>